<accession>A0A8S5MEK3</accession>
<proteinExistence type="predicted"/>
<reference evidence="1" key="1">
    <citation type="journal article" date="2021" name="Proc. Natl. Acad. Sci. U.S.A.">
        <title>A Catalog of Tens of Thousands of Viruses from Human Metagenomes Reveals Hidden Associations with Chronic Diseases.</title>
        <authorList>
            <person name="Tisza M.J."/>
            <person name="Buck C.B."/>
        </authorList>
    </citation>
    <scope>NUCLEOTIDE SEQUENCE</scope>
    <source>
        <strain evidence="1">CtS1E53</strain>
    </source>
</reference>
<name>A0A8S5MEK3_9CAUD</name>
<dbReference type="EMBL" id="BK014885">
    <property type="protein sequence ID" value="DAD80658.1"/>
    <property type="molecule type" value="Genomic_DNA"/>
</dbReference>
<protein>
    <submittedName>
        <fullName evidence="1">Uncharacterized protein</fullName>
    </submittedName>
</protein>
<evidence type="ECO:0000313" key="1">
    <source>
        <dbReference type="EMBL" id="DAD80658.1"/>
    </source>
</evidence>
<sequence>MNEETIKYIIARVIDNANDALEEERKNKDDAFYKGKKLAYYEILDTIKNDLDINDQDLKEFGLDVDLEKVFYS</sequence>
<organism evidence="1">
    <name type="scientific">Siphoviridae sp. ctS1E53</name>
    <dbReference type="NCBI Taxonomy" id="2826340"/>
    <lineage>
        <taxon>Viruses</taxon>
        <taxon>Duplodnaviria</taxon>
        <taxon>Heunggongvirae</taxon>
        <taxon>Uroviricota</taxon>
        <taxon>Caudoviricetes</taxon>
    </lineage>
</organism>